<dbReference type="PROSITE" id="PS50294">
    <property type="entry name" value="WD_REPEATS_REGION"/>
    <property type="match status" value="1"/>
</dbReference>
<dbReference type="eggNOG" id="ENOG502SP9E">
    <property type="taxonomic scope" value="Eukaryota"/>
</dbReference>
<dbReference type="Gene3D" id="2.130.10.10">
    <property type="entry name" value="YVTN repeat-like/Quinoprotein amine dehydrogenase"/>
    <property type="match status" value="2"/>
</dbReference>
<evidence type="ECO:0000256" key="2">
    <source>
        <dbReference type="SAM" id="Coils"/>
    </source>
</evidence>
<organism evidence="3 4">
    <name type="scientific">Trichomonas vaginalis (strain ATCC PRA-98 / G3)</name>
    <dbReference type="NCBI Taxonomy" id="412133"/>
    <lineage>
        <taxon>Eukaryota</taxon>
        <taxon>Metamonada</taxon>
        <taxon>Parabasalia</taxon>
        <taxon>Trichomonadida</taxon>
        <taxon>Trichomonadidae</taxon>
        <taxon>Trichomonas</taxon>
    </lineage>
</organism>
<evidence type="ECO:0000313" key="3">
    <source>
        <dbReference type="EMBL" id="EAY20952.1"/>
    </source>
</evidence>
<dbReference type="FunFam" id="2.130.10.10:FF:002190">
    <property type="entry name" value="Uncharacterized protein"/>
    <property type="match status" value="1"/>
</dbReference>
<name>A2DEW0_TRIV3</name>
<evidence type="ECO:0000256" key="1">
    <source>
        <dbReference type="PROSITE-ProRule" id="PRU00221"/>
    </source>
</evidence>
<keyword evidence="1" id="KW-0853">WD repeat</keyword>
<dbReference type="Proteomes" id="UP000001542">
    <property type="component" value="Unassembled WGS sequence"/>
</dbReference>
<feature type="repeat" description="WD" evidence="1">
    <location>
        <begin position="640"/>
        <end position="673"/>
    </location>
</feature>
<dbReference type="KEGG" id="tva:5466497"/>
<dbReference type="OrthoDB" id="10251741at2759"/>
<feature type="coiled-coil region" evidence="2">
    <location>
        <begin position="757"/>
        <end position="946"/>
    </location>
</feature>
<sequence>MTSYTGLRLEPVSALGVNFLENGTVHWNSSSQFFYPVGMHITQYHTETGSQQFLFPERFTSACAEVIKLCDVAVTSNGQFIAISEVFRPNNGILSIYDTETQVAHVHLRHGKIAKFLSLTFSTDASLIAALGIGDGENRVFVWKMGRQVSLAAIIPIDNNVKLIQFDPADASRLLLFSEESVSICLINTIDKQLKKIETPGFTKYDRFCFVPGIPGLLLLVSDNKILTIMSDQYVNTIEPPSKNISFIRTIRNNVFVIDNNMIYYYKATGGEPHLIYFGPLDLSINSISEISPSPDGDLAVVIYDDSYTGILHLDKAFEKIKQAMEAEQSEKLQLDNEQEDELNEFMKTQSSIDVSETNAVIGAAEMNQFNGLFTPLPIRCHMGPIVAIATCPRKPLLATCGGQDRTLLVWNLAKRTVIASEKLREPVNSCSFHPSGDLLAVGTSDKLLLYSLTFDSLVLRAKWDSLSCTCVSFSNGGHLLAAGALIIKVISTYSAKTVTSLRGHNSSVKSITWAPNDSFFVSSGLDGNVFQWNARMWERNLVVSLQSQCIGALLAQSQTASDNSNSTQFNILVATNNNTIYDETTKTERSPTRHLNFTAFCMPVNLSIISGDVRGNLQVIPFPLLPMGEENPFNIGIEVAVHTGPVHCIMASSDGQTLFTASEDSSIFIFNVVQPHQMVIAAPVSLALSREEQSFLIEREQFEDKKENLTRLREMLNLHRSQFQCAKTKLIETQSREIAQQKNKWQMTVCSLKKQVHALQNQKAEQEKKAADIIAESDTQHFMKIKSVKELYEQKLTEQTKHAAELMKEKIKIQCEYEEKLHFMTEEFKAKLQERRDTAEKQLKVQSLDNDEAKKRLLQCKSLHPKEEQLLREEHEKDMEILRKEYAEELNKIQQSIEGIRTKLVGNQDDYDSKLESKATINQQINKLTQENAAMKRRNEKMKADTEAIDRDLQARSERVARQTNHLRDLQSQNEELLKWRNVTDSQLNEMKKQALPKKQEIETLKQMITANEATLRAQKLSDAKDDEELEKMEAEINGLYDEILKTDNAAQKCTSKINQFKNRVHTIYTEIPEAKWADEVQLLNEQFGTEKKLEREDHALLETLDEFERHKSALAEKVVELRVKVEEDSEANGSKFMKQIGKNEEIIAELARLRKENNDLKSKLHLAQINLNSLMRQCRHESKPLETKVRPLLKSTNIIQPTTTVQKKMTYAGATMTIDHFT</sequence>
<dbReference type="VEuPathDB" id="TrichDB:TVAG_172090"/>
<dbReference type="SUPFAM" id="SSF82171">
    <property type="entry name" value="DPP6 N-terminal domain-like"/>
    <property type="match status" value="1"/>
</dbReference>
<dbReference type="InterPro" id="IPR001680">
    <property type="entry name" value="WD40_rpt"/>
</dbReference>
<dbReference type="PANTHER" id="PTHR32215">
    <property type="entry name" value="CILIA- AND FLAGELLA-ASSOCIATED PROTEIN 57"/>
    <property type="match status" value="1"/>
</dbReference>
<dbReference type="SUPFAM" id="SSF50978">
    <property type="entry name" value="WD40 repeat-like"/>
    <property type="match status" value="1"/>
</dbReference>
<evidence type="ECO:0000313" key="4">
    <source>
        <dbReference type="Proteomes" id="UP000001542"/>
    </source>
</evidence>
<dbReference type="SMART" id="SM00320">
    <property type="entry name" value="WD40"/>
    <property type="match status" value="6"/>
</dbReference>
<feature type="coiled-coil region" evidence="2">
    <location>
        <begin position="1012"/>
        <end position="1051"/>
    </location>
</feature>
<reference evidence="3" key="1">
    <citation type="submission" date="2006-10" db="EMBL/GenBank/DDBJ databases">
        <authorList>
            <person name="Amadeo P."/>
            <person name="Zhao Q."/>
            <person name="Wortman J."/>
            <person name="Fraser-Liggett C."/>
            <person name="Carlton J."/>
        </authorList>
    </citation>
    <scope>NUCLEOTIDE SEQUENCE</scope>
    <source>
        <strain evidence="3">G3</strain>
    </source>
</reference>
<keyword evidence="4" id="KW-1185">Reference proteome</keyword>
<dbReference type="InParanoid" id="A2DEW0"/>
<dbReference type="PROSITE" id="PS50082">
    <property type="entry name" value="WD_REPEATS_2"/>
    <property type="match status" value="2"/>
</dbReference>
<dbReference type="OMA" id="CHTWLPD"/>
<keyword evidence="2" id="KW-0175">Coiled coil</keyword>
<dbReference type="InterPro" id="IPR015943">
    <property type="entry name" value="WD40/YVTN_repeat-like_dom_sf"/>
</dbReference>
<evidence type="ECO:0008006" key="5">
    <source>
        <dbReference type="Google" id="ProtNLM"/>
    </source>
</evidence>
<dbReference type="VEuPathDB" id="TrichDB:TVAGG3_0530590"/>
<proteinExistence type="predicted"/>
<dbReference type="InterPro" id="IPR052993">
    <property type="entry name" value="CFA-57"/>
</dbReference>
<dbReference type="PANTHER" id="PTHR32215:SF0">
    <property type="entry name" value="CILIA- AND FLAGELLA-ASSOCIATED PROTEIN 57"/>
    <property type="match status" value="1"/>
</dbReference>
<accession>A2DEW0</accession>
<dbReference type="InterPro" id="IPR036322">
    <property type="entry name" value="WD40_repeat_dom_sf"/>
</dbReference>
<feature type="coiled-coil region" evidence="2">
    <location>
        <begin position="1106"/>
        <end position="1179"/>
    </location>
</feature>
<dbReference type="STRING" id="5722.A2DEW0"/>
<feature type="repeat" description="WD" evidence="1">
    <location>
        <begin position="502"/>
        <end position="534"/>
    </location>
</feature>
<feature type="coiled-coil region" evidence="2">
    <location>
        <begin position="318"/>
        <end position="345"/>
    </location>
</feature>
<gene>
    <name evidence="3" type="ORF">TVAG_172090</name>
</gene>
<dbReference type="EMBL" id="DS113193">
    <property type="protein sequence ID" value="EAY20952.1"/>
    <property type="molecule type" value="Genomic_DNA"/>
</dbReference>
<dbReference type="SMR" id="A2DEW0"/>
<dbReference type="AlphaFoldDB" id="A2DEW0"/>
<reference evidence="3" key="2">
    <citation type="journal article" date="2007" name="Science">
        <title>Draft genome sequence of the sexually transmitted pathogen Trichomonas vaginalis.</title>
        <authorList>
            <person name="Carlton J.M."/>
            <person name="Hirt R.P."/>
            <person name="Silva J.C."/>
            <person name="Delcher A.L."/>
            <person name="Schatz M."/>
            <person name="Zhao Q."/>
            <person name="Wortman J.R."/>
            <person name="Bidwell S.L."/>
            <person name="Alsmark U.C.M."/>
            <person name="Besteiro S."/>
            <person name="Sicheritz-Ponten T."/>
            <person name="Noel C.J."/>
            <person name="Dacks J.B."/>
            <person name="Foster P.G."/>
            <person name="Simillion C."/>
            <person name="Van de Peer Y."/>
            <person name="Miranda-Saavedra D."/>
            <person name="Barton G.J."/>
            <person name="Westrop G.D."/>
            <person name="Mueller S."/>
            <person name="Dessi D."/>
            <person name="Fiori P.L."/>
            <person name="Ren Q."/>
            <person name="Paulsen I."/>
            <person name="Zhang H."/>
            <person name="Bastida-Corcuera F.D."/>
            <person name="Simoes-Barbosa A."/>
            <person name="Brown M.T."/>
            <person name="Hayes R.D."/>
            <person name="Mukherjee M."/>
            <person name="Okumura C.Y."/>
            <person name="Schneider R."/>
            <person name="Smith A.J."/>
            <person name="Vanacova S."/>
            <person name="Villalvazo M."/>
            <person name="Haas B.J."/>
            <person name="Pertea M."/>
            <person name="Feldblyum T.V."/>
            <person name="Utterback T.R."/>
            <person name="Shu C.L."/>
            <person name="Osoegawa K."/>
            <person name="de Jong P.J."/>
            <person name="Hrdy I."/>
            <person name="Horvathova L."/>
            <person name="Zubacova Z."/>
            <person name="Dolezal P."/>
            <person name="Malik S.B."/>
            <person name="Logsdon J.M. Jr."/>
            <person name="Henze K."/>
            <person name="Gupta A."/>
            <person name="Wang C.C."/>
            <person name="Dunne R.L."/>
            <person name="Upcroft J.A."/>
            <person name="Upcroft P."/>
            <person name="White O."/>
            <person name="Salzberg S.L."/>
            <person name="Tang P."/>
            <person name="Chiu C.-H."/>
            <person name="Lee Y.-S."/>
            <person name="Embley T.M."/>
            <person name="Coombs G.H."/>
            <person name="Mottram J.C."/>
            <person name="Tachezy J."/>
            <person name="Fraser-Liggett C.M."/>
            <person name="Johnson P.J."/>
        </authorList>
    </citation>
    <scope>NUCLEOTIDE SEQUENCE [LARGE SCALE GENOMIC DNA]</scope>
    <source>
        <strain evidence="3">G3</strain>
    </source>
</reference>
<dbReference type="RefSeq" id="XP_001581938.1">
    <property type="nucleotide sequence ID" value="XM_001581888.1"/>
</dbReference>
<protein>
    <recommendedName>
        <fullName evidence="5">WD repeat protein</fullName>
    </recommendedName>
</protein>
<dbReference type="Pfam" id="PF00400">
    <property type="entry name" value="WD40"/>
    <property type="match status" value="4"/>
</dbReference>